<organism evidence="2 3">
    <name type="scientific">Puniceicoccus vermicola</name>
    <dbReference type="NCBI Taxonomy" id="388746"/>
    <lineage>
        <taxon>Bacteria</taxon>
        <taxon>Pseudomonadati</taxon>
        <taxon>Verrucomicrobiota</taxon>
        <taxon>Opitutia</taxon>
        <taxon>Puniceicoccales</taxon>
        <taxon>Puniceicoccaceae</taxon>
        <taxon>Puniceicoccus</taxon>
    </lineage>
</organism>
<evidence type="ECO:0000256" key="1">
    <source>
        <dbReference type="SAM" id="SignalP"/>
    </source>
</evidence>
<accession>A0A7X1B1M0</accession>
<keyword evidence="3" id="KW-1185">Reference proteome</keyword>
<dbReference type="AlphaFoldDB" id="A0A7X1B1M0"/>
<feature type="chain" id="PRO_5031062748" evidence="1">
    <location>
        <begin position="20"/>
        <end position="193"/>
    </location>
</feature>
<reference evidence="2 3" key="1">
    <citation type="submission" date="2020-07" db="EMBL/GenBank/DDBJ databases">
        <authorList>
            <person name="Feng X."/>
        </authorList>
    </citation>
    <scope>NUCLEOTIDE SEQUENCE [LARGE SCALE GENOMIC DNA]</scope>
    <source>
        <strain evidence="2 3">JCM14086</strain>
    </source>
</reference>
<evidence type="ECO:0000313" key="3">
    <source>
        <dbReference type="Proteomes" id="UP000525652"/>
    </source>
</evidence>
<dbReference type="Proteomes" id="UP000525652">
    <property type="component" value="Unassembled WGS sequence"/>
</dbReference>
<sequence length="193" mass="22046">MNRLLLSFFILLIASQGFGESDADILENTSVLPPEIPDLLTPHKEEIPSTFSLVEDGEILEVMGMDENPGYITNRSETSALAERGALCSFAVIYQDEKGIALIINGIYFRDKEDFERFWKDQEEKDLRIVGFQGPEPDGFWLVLLGCDPKREYTEEEVETIKGGMKLYEKRLELTQLFNTFTLKPKQINSPEE</sequence>
<proteinExistence type="predicted"/>
<evidence type="ECO:0000313" key="2">
    <source>
        <dbReference type="EMBL" id="MBC2603804.1"/>
    </source>
</evidence>
<gene>
    <name evidence="2" type="ORF">H5P30_18655</name>
</gene>
<name>A0A7X1B1M0_9BACT</name>
<dbReference type="RefSeq" id="WP_185694422.1">
    <property type="nucleotide sequence ID" value="NZ_JACHVA010000133.1"/>
</dbReference>
<comment type="caution">
    <text evidence="2">The sequence shown here is derived from an EMBL/GenBank/DDBJ whole genome shotgun (WGS) entry which is preliminary data.</text>
</comment>
<feature type="signal peptide" evidence="1">
    <location>
        <begin position="1"/>
        <end position="19"/>
    </location>
</feature>
<protein>
    <submittedName>
        <fullName evidence="2">Uncharacterized protein</fullName>
    </submittedName>
</protein>
<dbReference type="EMBL" id="JACHVA010000133">
    <property type="protein sequence ID" value="MBC2603804.1"/>
    <property type="molecule type" value="Genomic_DNA"/>
</dbReference>
<keyword evidence="1" id="KW-0732">Signal</keyword>